<reference evidence="1" key="1">
    <citation type="journal article" date="2020" name="Stud. Mycol.">
        <title>101 Dothideomycetes genomes: a test case for predicting lifestyles and emergence of pathogens.</title>
        <authorList>
            <person name="Haridas S."/>
            <person name="Albert R."/>
            <person name="Binder M."/>
            <person name="Bloem J."/>
            <person name="Labutti K."/>
            <person name="Salamov A."/>
            <person name="Andreopoulos B."/>
            <person name="Baker S."/>
            <person name="Barry K."/>
            <person name="Bills G."/>
            <person name="Bluhm B."/>
            <person name="Cannon C."/>
            <person name="Castanera R."/>
            <person name="Culley D."/>
            <person name="Daum C."/>
            <person name="Ezra D."/>
            <person name="Gonzalez J."/>
            <person name="Henrissat B."/>
            <person name="Kuo A."/>
            <person name="Liang C."/>
            <person name="Lipzen A."/>
            <person name="Lutzoni F."/>
            <person name="Magnuson J."/>
            <person name="Mondo S."/>
            <person name="Nolan M."/>
            <person name="Ohm R."/>
            <person name="Pangilinan J."/>
            <person name="Park H.-J."/>
            <person name="Ramirez L."/>
            <person name="Alfaro M."/>
            <person name="Sun H."/>
            <person name="Tritt A."/>
            <person name="Yoshinaga Y."/>
            <person name="Zwiers L.-H."/>
            <person name="Turgeon B."/>
            <person name="Goodwin S."/>
            <person name="Spatafora J."/>
            <person name="Crous P."/>
            <person name="Grigoriev I."/>
        </authorList>
    </citation>
    <scope>NUCLEOTIDE SEQUENCE</scope>
    <source>
        <strain evidence="1">CBS 116005</strain>
    </source>
</reference>
<accession>A0A6G1LL86</accession>
<gene>
    <name evidence="1" type="ORF">EJ03DRAFT_347605</name>
</gene>
<proteinExistence type="predicted"/>
<dbReference type="AlphaFoldDB" id="A0A6G1LL86"/>
<organism evidence="1 2">
    <name type="scientific">Teratosphaeria nubilosa</name>
    <dbReference type="NCBI Taxonomy" id="161662"/>
    <lineage>
        <taxon>Eukaryota</taxon>
        <taxon>Fungi</taxon>
        <taxon>Dikarya</taxon>
        <taxon>Ascomycota</taxon>
        <taxon>Pezizomycotina</taxon>
        <taxon>Dothideomycetes</taxon>
        <taxon>Dothideomycetidae</taxon>
        <taxon>Mycosphaerellales</taxon>
        <taxon>Teratosphaeriaceae</taxon>
        <taxon>Teratosphaeria</taxon>
    </lineage>
</organism>
<dbReference type="Proteomes" id="UP000799436">
    <property type="component" value="Unassembled WGS sequence"/>
</dbReference>
<sequence length="201" mass="22567">MCASSKSYEDQALHRRRHHISLLFVDRITHAEALPIFFKASCIGLTQSQFLACAGTPSFKLTDTVYLCDLRLGESDDADDQMVQMLVSMPCLREVVVDYGPHPDEKELAGQQMSVRELFKLKRRLPSTKLGKTHSLAFKGMDGVYALGPTATTLPAEEKSTIHFINGHFYTTCLWLHSRFADEITEAEFIDKAGRGSTHEK</sequence>
<keyword evidence="2" id="KW-1185">Reference proteome</keyword>
<evidence type="ECO:0000313" key="2">
    <source>
        <dbReference type="Proteomes" id="UP000799436"/>
    </source>
</evidence>
<protein>
    <submittedName>
        <fullName evidence="1">Uncharacterized protein</fullName>
    </submittedName>
</protein>
<name>A0A6G1LL86_9PEZI</name>
<dbReference type="EMBL" id="ML995810">
    <property type="protein sequence ID" value="KAF2773635.1"/>
    <property type="molecule type" value="Genomic_DNA"/>
</dbReference>
<evidence type="ECO:0000313" key="1">
    <source>
        <dbReference type="EMBL" id="KAF2773635.1"/>
    </source>
</evidence>